<dbReference type="EMBL" id="JABRWO010000020">
    <property type="protein sequence ID" value="MBA2117782.1"/>
    <property type="molecule type" value="Genomic_DNA"/>
</dbReference>
<comment type="caution">
    <text evidence="5">The sequence shown here is derived from an EMBL/GenBank/DDBJ whole genome shotgun (WGS) entry which is preliminary data.</text>
</comment>
<evidence type="ECO:0000256" key="4">
    <source>
        <dbReference type="RuleBase" id="RU003322"/>
    </source>
</evidence>
<comment type="similarity">
    <text evidence="1 4">Belongs to the heat shock protein 70 family.</text>
</comment>
<evidence type="ECO:0000313" key="6">
    <source>
        <dbReference type="Proteomes" id="UP000551616"/>
    </source>
</evidence>
<dbReference type="InterPro" id="IPR018181">
    <property type="entry name" value="Heat_shock_70_CS"/>
</dbReference>
<dbReference type="GO" id="GO:0140662">
    <property type="term" value="F:ATP-dependent protein folding chaperone"/>
    <property type="evidence" value="ECO:0007669"/>
    <property type="project" value="InterPro"/>
</dbReference>
<dbReference type="RefSeq" id="WP_207399146.1">
    <property type="nucleotide sequence ID" value="NZ_JABRWO010000020.1"/>
</dbReference>
<dbReference type="Pfam" id="PF00012">
    <property type="entry name" value="HSP70"/>
    <property type="match status" value="1"/>
</dbReference>
<evidence type="ECO:0000256" key="1">
    <source>
        <dbReference type="ARBA" id="ARBA00007381"/>
    </source>
</evidence>
<evidence type="ECO:0000256" key="3">
    <source>
        <dbReference type="ARBA" id="ARBA00022840"/>
    </source>
</evidence>
<dbReference type="AlphaFoldDB" id="A0A7V9A9S4"/>
<proteinExistence type="inferred from homology"/>
<dbReference type="Gene3D" id="3.30.420.40">
    <property type="match status" value="2"/>
</dbReference>
<keyword evidence="2 4" id="KW-0547">Nucleotide-binding</keyword>
<dbReference type="InterPro" id="IPR043129">
    <property type="entry name" value="ATPase_NBD"/>
</dbReference>
<protein>
    <submittedName>
        <fullName evidence="5">Chaperone protein DnaK</fullName>
    </submittedName>
</protein>
<evidence type="ECO:0000313" key="5">
    <source>
        <dbReference type="EMBL" id="MBA2117782.1"/>
    </source>
</evidence>
<accession>A0A7V9A9S4</accession>
<dbReference type="SUPFAM" id="SSF53067">
    <property type="entry name" value="Actin-like ATPase domain"/>
    <property type="match status" value="2"/>
</dbReference>
<organism evidence="5 6">
    <name type="scientific">Bremerella alba</name>
    <dbReference type="NCBI Taxonomy" id="980252"/>
    <lineage>
        <taxon>Bacteria</taxon>
        <taxon>Pseudomonadati</taxon>
        <taxon>Planctomycetota</taxon>
        <taxon>Planctomycetia</taxon>
        <taxon>Pirellulales</taxon>
        <taxon>Pirellulaceae</taxon>
        <taxon>Bremerella</taxon>
    </lineage>
</organism>
<sequence length="595" mass="64980">MAAKFVIGVDLGTTNSVIAYSDLEAEQPVVELLEIPQLVAASTLENRTSLPSFLYLATEADQQGGKLGLPWDDDQAFATGEWARRQSADTPDRTVGGAKSWLSHHKVDRQGEILPWNAPKEVGKISPVEASRRYLQHLVAAWNEAQPEHAFADQAVVLTVPASFDASARELTHEAAIAAGFPADFTLLEEPQAAVYAWLGHMGESWRKALSVGDKLLVCDVGGGTTDLTLITVEEEAGELVLKRMAVGNHLLVGGDNMDLALAFHVAELFKEKNVTLDPWQSVSLWHSCRAAKEQLLQEGGPDKHPVSILGRGSKLIAKTVSVDVEREPIKAMLLEGFFPACAATDKAERGFASGFQELGLPFESDPAVTRHLAEFLAMHAEKAGSAIHPTHVLFNGGVFKSEPFQTRLMETIESWQPEQPPQRLAGDHDLDYAVARGAAFYGWAKEKGGIRIRGGTAQAYYVGIQTSGLAIPGAPRPLNLLNVVPIGMEEGTETDVPSAEVGLVVGETTKFRFFSSPIRKDDQPGQMIQRWDEAEISETDSLEASLPRDDKINEPYVPVTFHSKVTELGMLELWCVSSKTSGRWKLEFNVREED</sequence>
<dbReference type="CDD" id="cd10170">
    <property type="entry name" value="ASKHA_NBD_HSP70"/>
    <property type="match status" value="1"/>
</dbReference>
<dbReference type="PANTHER" id="PTHR19375">
    <property type="entry name" value="HEAT SHOCK PROTEIN 70KDA"/>
    <property type="match status" value="1"/>
</dbReference>
<dbReference type="PRINTS" id="PR00301">
    <property type="entry name" value="HEATSHOCK70"/>
</dbReference>
<name>A0A7V9A9S4_9BACT</name>
<keyword evidence="3 4" id="KW-0067">ATP-binding</keyword>
<dbReference type="InterPro" id="IPR013126">
    <property type="entry name" value="Hsp_70_fam"/>
</dbReference>
<keyword evidence="6" id="KW-1185">Reference proteome</keyword>
<reference evidence="5 6" key="1">
    <citation type="submission" date="2020-05" db="EMBL/GenBank/DDBJ databases">
        <title>Bremerella alba sp. nov., a novel planctomycete isolated from the surface of the macroalga Fucus spiralis.</title>
        <authorList>
            <person name="Godinho O."/>
            <person name="Botelho R."/>
            <person name="Albuquerque L."/>
            <person name="Wiegand S."/>
            <person name="Da Costa M.S."/>
            <person name="Lobo-Da-Cunha A."/>
            <person name="Jogler C."/>
            <person name="Lage O.M."/>
        </authorList>
    </citation>
    <scope>NUCLEOTIDE SEQUENCE [LARGE SCALE GENOMIC DNA]</scope>
    <source>
        <strain evidence="5 6">FF15</strain>
    </source>
</reference>
<gene>
    <name evidence="5" type="primary">dnaK_2</name>
    <name evidence="5" type="ORF">HOV93_49850</name>
</gene>
<dbReference type="GO" id="GO:0005524">
    <property type="term" value="F:ATP binding"/>
    <property type="evidence" value="ECO:0007669"/>
    <property type="project" value="UniProtKB-KW"/>
</dbReference>
<dbReference type="PROSITE" id="PS00297">
    <property type="entry name" value="HSP70_1"/>
    <property type="match status" value="1"/>
</dbReference>
<dbReference type="Proteomes" id="UP000551616">
    <property type="component" value="Unassembled WGS sequence"/>
</dbReference>
<evidence type="ECO:0000256" key="2">
    <source>
        <dbReference type="ARBA" id="ARBA00022741"/>
    </source>
</evidence>